<dbReference type="EMBL" id="QXFU01000421">
    <property type="protein sequence ID" value="KAE9033977.1"/>
    <property type="molecule type" value="Genomic_DNA"/>
</dbReference>
<gene>
    <name evidence="1" type="ORF">PR002_g8393</name>
</gene>
<organism evidence="1 2">
    <name type="scientific">Phytophthora rubi</name>
    <dbReference type="NCBI Taxonomy" id="129364"/>
    <lineage>
        <taxon>Eukaryota</taxon>
        <taxon>Sar</taxon>
        <taxon>Stramenopiles</taxon>
        <taxon>Oomycota</taxon>
        <taxon>Peronosporomycetes</taxon>
        <taxon>Peronosporales</taxon>
        <taxon>Peronosporaceae</taxon>
        <taxon>Phytophthora</taxon>
    </lineage>
</organism>
<name>A0A6A3MXR8_9STRA</name>
<dbReference type="AlphaFoldDB" id="A0A6A3MXR8"/>
<evidence type="ECO:0000313" key="2">
    <source>
        <dbReference type="Proteomes" id="UP000435112"/>
    </source>
</evidence>
<reference evidence="1 2" key="1">
    <citation type="submission" date="2018-09" db="EMBL/GenBank/DDBJ databases">
        <title>Genomic investigation of the strawberry pathogen Phytophthora fragariae indicates pathogenicity is determined by transcriptional variation in three key races.</title>
        <authorList>
            <person name="Adams T.M."/>
            <person name="Armitage A.D."/>
            <person name="Sobczyk M.K."/>
            <person name="Bates H.J."/>
            <person name="Dunwell J.M."/>
            <person name="Nellist C.F."/>
            <person name="Harrison R.J."/>
        </authorList>
    </citation>
    <scope>NUCLEOTIDE SEQUENCE [LARGE SCALE GENOMIC DNA]</scope>
    <source>
        <strain evidence="1 2">SCRP324</strain>
    </source>
</reference>
<accession>A0A6A3MXR8</accession>
<protein>
    <submittedName>
        <fullName evidence="1">Uncharacterized protein</fullName>
    </submittedName>
</protein>
<proteinExistence type="predicted"/>
<dbReference type="Proteomes" id="UP000435112">
    <property type="component" value="Unassembled WGS sequence"/>
</dbReference>
<sequence length="52" mass="5925">MRFRAEKAATRSIRCCITSFVRFLFLPARSISLSTQTTVPDKTRIILLSSFS</sequence>
<evidence type="ECO:0000313" key="1">
    <source>
        <dbReference type="EMBL" id="KAE9033977.1"/>
    </source>
</evidence>
<comment type="caution">
    <text evidence="1">The sequence shown here is derived from an EMBL/GenBank/DDBJ whole genome shotgun (WGS) entry which is preliminary data.</text>
</comment>